<dbReference type="Gene3D" id="1.20.1050.10">
    <property type="match status" value="1"/>
</dbReference>
<dbReference type="Pfam" id="PF02798">
    <property type="entry name" value="GST_N"/>
    <property type="match status" value="1"/>
</dbReference>
<dbReference type="InterPro" id="IPR004045">
    <property type="entry name" value="Glutathione_S-Trfase_N"/>
</dbReference>
<dbReference type="PANTHER" id="PTHR43900">
    <property type="entry name" value="GLUTATHIONE S-TRANSFERASE RHO"/>
    <property type="match status" value="1"/>
</dbReference>
<comment type="catalytic activity">
    <reaction evidence="3">
        <text>RX + glutathione = an S-substituted glutathione + a halide anion + H(+)</text>
        <dbReference type="Rhea" id="RHEA:16437"/>
        <dbReference type="ChEBI" id="CHEBI:15378"/>
        <dbReference type="ChEBI" id="CHEBI:16042"/>
        <dbReference type="ChEBI" id="CHEBI:17792"/>
        <dbReference type="ChEBI" id="CHEBI:57925"/>
        <dbReference type="ChEBI" id="CHEBI:90779"/>
        <dbReference type="EC" id="2.5.1.18"/>
    </reaction>
</comment>
<dbReference type="EMBL" id="AYKW01000056">
    <property type="protein sequence ID" value="PIL25442.1"/>
    <property type="molecule type" value="Genomic_DNA"/>
</dbReference>
<evidence type="ECO:0000313" key="7">
    <source>
        <dbReference type="EMBL" id="PIL25442.1"/>
    </source>
</evidence>
<dbReference type="SFLD" id="SFLDS00019">
    <property type="entry name" value="Glutathione_Transferase_(cytos"/>
    <property type="match status" value="1"/>
</dbReference>
<comment type="caution">
    <text evidence="7">The sequence shown here is derived from an EMBL/GenBank/DDBJ whole genome shotgun (WGS) entry which is preliminary data.</text>
</comment>
<sequence>MVVKLYGFPSLTCTKTVCCVLEELDVPYEVIIVDIFRGEHKTRAYKTKQPFGLVPYIDDDGFVLYESRAICRYLALQYGGIGKLIPDPADVRKTALFEQAASVEEHNFDRPAYGLVHEEHFKNLWGDEGAVSEEILDHYRSALEAKLEGYEAILSKQKYMAGNEFSLVDIFHLFYGSLVDDAGFNYLRSKEYPNIARSEHSDIEVI</sequence>
<dbReference type="GO" id="GO:0043295">
    <property type="term" value="F:glutathione binding"/>
    <property type="evidence" value="ECO:0007669"/>
    <property type="project" value="TreeGrafter"/>
</dbReference>
<dbReference type="InterPro" id="IPR004046">
    <property type="entry name" value="GST_C"/>
</dbReference>
<protein>
    <recommendedName>
        <fullName evidence="1">glutathione transferase</fullName>
        <ecNumber evidence="1">2.5.1.18</ecNumber>
    </recommendedName>
</protein>
<dbReference type="GO" id="GO:0006749">
    <property type="term" value="P:glutathione metabolic process"/>
    <property type="evidence" value="ECO:0007669"/>
    <property type="project" value="TreeGrafter"/>
</dbReference>
<name>A0A2G8RV98_9APHY</name>
<dbReference type="InterPro" id="IPR040079">
    <property type="entry name" value="Glutathione_S-Trfase"/>
</dbReference>
<comment type="similarity">
    <text evidence="4">Belongs to the GST superfamily.</text>
</comment>
<dbReference type="Proteomes" id="UP000230002">
    <property type="component" value="Unassembled WGS sequence"/>
</dbReference>
<keyword evidence="2" id="KW-0808">Transferase</keyword>
<gene>
    <name evidence="7" type="ORF">GSI_13332</name>
</gene>
<evidence type="ECO:0000259" key="5">
    <source>
        <dbReference type="PROSITE" id="PS50404"/>
    </source>
</evidence>
<dbReference type="GO" id="GO:0004364">
    <property type="term" value="F:glutathione transferase activity"/>
    <property type="evidence" value="ECO:0007669"/>
    <property type="project" value="UniProtKB-EC"/>
</dbReference>
<dbReference type="OrthoDB" id="249703at2759"/>
<keyword evidence="8" id="KW-1185">Reference proteome</keyword>
<organism evidence="7 8">
    <name type="scientific">Ganoderma sinense ZZ0214-1</name>
    <dbReference type="NCBI Taxonomy" id="1077348"/>
    <lineage>
        <taxon>Eukaryota</taxon>
        <taxon>Fungi</taxon>
        <taxon>Dikarya</taxon>
        <taxon>Basidiomycota</taxon>
        <taxon>Agaricomycotina</taxon>
        <taxon>Agaricomycetes</taxon>
        <taxon>Polyporales</taxon>
        <taxon>Polyporaceae</taxon>
        <taxon>Ganoderma</taxon>
    </lineage>
</organism>
<reference evidence="7 8" key="1">
    <citation type="journal article" date="2015" name="Sci. Rep.">
        <title>Chromosome-level genome map provides insights into diverse defense mechanisms in the medicinal fungus Ganoderma sinense.</title>
        <authorList>
            <person name="Zhu Y."/>
            <person name="Xu J."/>
            <person name="Sun C."/>
            <person name="Zhou S."/>
            <person name="Xu H."/>
            <person name="Nelson D.R."/>
            <person name="Qian J."/>
            <person name="Song J."/>
            <person name="Luo H."/>
            <person name="Xiang L."/>
            <person name="Li Y."/>
            <person name="Xu Z."/>
            <person name="Ji A."/>
            <person name="Wang L."/>
            <person name="Lu S."/>
            <person name="Hayward A."/>
            <person name="Sun W."/>
            <person name="Li X."/>
            <person name="Schwartz D.C."/>
            <person name="Wang Y."/>
            <person name="Chen S."/>
        </authorList>
    </citation>
    <scope>NUCLEOTIDE SEQUENCE [LARGE SCALE GENOMIC DNA]</scope>
    <source>
        <strain evidence="7 8">ZZ0214-1</strain>
    </source>
</reference>
<dbReference type="SUPFAM" id="SSF52833">
    <property type="entry name" value="Thioredoxin-like"/>
    <property type="match status" value="1"/>
</dbReference>
<evidence type="ECO:0000256" key="4">
    <source>
        <dbReference type="RuleBase" id="RU003494"/>
    </source>
</evidence>
<dbReference type="FunFam" id="3.40.30.10:FF:000039">
    <property type="entry name" value="Glutathione S-transferase domain"/>
    <property type="match status" value="1"/>
</dbReference>
<dbReference type="PROSITE" id="PS50405">
    <property type="entry name" value="GST_CTER"/>
    <property type="match status" value="1"/>
</dbReference>
<dbReference type="SFLD" id="SFLDG00358">
    <property type="entry name" value="Main_(cytGST)"/>
    <property type="match status" value="1"/>
</dbReference>
<evidence type="ECO:0000259" key="6">
    <source>
        <dbReference type="PROSITE" id="PS50405"/>
    </source>
</evidence>
<dbReference type="InterPro" id="IPR010987">
    <property type="entry name" value="Glutathione-S-Trfase_C-like"/>
</dbReference>
<dbReference type="AlphaFoldDB" id="A0A2G8RV98"/>
<evidence type="ECO:0000256" key="2">
    <source>
        <dbReference type="ARBA" id="ARBA00022679"/>
    </source>
</evidence>
<accession>A0A2G8RV98</accession>
<dbReference type="Gene3D" id="3.40.30.10">
    <property type="entry name" value="Glutaredoxin"/>
    <property type="match status" value="1"/>
</dbReference>
<dbReference type="GO" id="GO:0005737">
    <property type="term" value="C:cytoplasm"/>
    <property type="evidence" value="ECO:0007669"/>
    <property type="project" value="TreeGrafter"/>
</dbReference>
<dbReference type="InterPro" id="IPR036282">
    <property type="entry name" value="Glutathione-S-Trfase_C_sf"/>
</dbReference>
<dbReference type="PROSITE" id="PS50404">
    <property type="entry name" value="GST_NTER"/>
    <property type="match status" value="1"/>
</dbReference>
<proteinExistence type="inferred from homology"/>
<feature type="domain" description="GST N-terminal" evidence="5">
    <location>
        <begin position="1"/>
        <end position="82"/>
    </location>
</feature>
<evidence type="ECO:0000256" key="3">
    <source>
        <dbReference type="ARBA" id="ARBA00047960"/>
    </source>
</evidence>
<dbReference type="Pfam" id="PF00043">
    <property type="entry name" value="GST_C"/>
    <property type="match status" value="1"/>
</dbReference>
<evidence type="ECO:0000256" key="1">
    <source>
        <dbReference type="ARBA" id="ARBA00012452"/>
    </source>
</evidence>
<evidence type="ECO:0000313" key="8">
    <source>
        <dbReference type="Proteomes" id="UP000230002"/>
    </source>
</evidence>
<dbReference type="InterPro" id="IPR036249">
    <property type="entry name" value="Thioredoxin-like_sf"/>
</dbReference>
<dbReference type="STRING" id="1077348.A0A2G8RV98"/>
<feature type="domain" description="GST C-terminal" evidence="6">
    <location>
        <begin position="90"/>
        <end position="206"/>
    </location>
</feature>
<dbReference type="PANTHER" id="PTHR43900:SF3">
    <property type="entry name" value="GLUTATHIONE S-TRANSFERASE RHO"/>
    <property type="match status" value="1"/>
</dbReference>
<dbReference type="SUPFAM" id="SSF47616">
    <property type="entry name" value="GST C-terminal domain-like"/>
    <property type="match status" value="1"/>
</dbReference>
<dbReference type="EC" id="2.5.1.18" evidence="1"/>